<sequence>MSDLTPQSDAPTPTTDKITQAARETIYLCNFRVSVDGEWLCLRELNDISLTPDPEPTHEDSWEDLTVWVDQMLEEVEGG</sequence>
<dbReference type="EMBL" id="BFAA01018727">
    <property type="protein sequence ID" value="GCB81147.1"/>
    <property type="molecule type" value="Genomic_DNA"/>
</dbReference>
<evidence type="ECO:0000313" key="1">
    <source>
        <dbReference type="EMBL" id="GCB81147.1"/>
    </source>
</evidence>
<accession>A0A401Q739</accession>
<dbReference type="Proteomes" id="UP000288216">
    <property type="component" value="Unassembled WGS sequence"/>
</dbReference>
<keyword evidence="2" id="KW-1185">Reference proteome</keyword>
<name>A0A401Q739_SCYTO</name>
<gene>
    <name evidence="1" type="ORF">scyTo_0021341</name>
</gene>
<evidence type="ECO:0000313" key="2">
    <source>
        <dbReference type="Proteomes" id="UP000288216"/>
    </source>
</evidence>
<comment type="caution">
    <text evidence="1">The sequence shown here is derived from an EMBL/GenBank/DDBJ whole genome shotgun (WGS) entry which is preliminary data.</text>
</comment>
<dbReference type="STRING" id="75743.A0A401Q739"/>
<proteinExistence type="predicted"/>
<dbReference type="OrthoDB" id="79871at2759"/>
<organism evidence="1 2">
    <name type="scientific">Scyliorhinus torazame</name>
    <name type="common">Cloudy catshark</name>
    <name type="synonym">Catulus torazame</name>
    <dbReference type="NCBI Taxonomy" id="75743"/>
    <lineage>
        <taxon>Eukaryota</taxon>
        <taxon>Metazoa</taxon>
        <taxon>Chordata</taxon>
        <taxon>Craniata</taxon>
        <taxon>Vertebrata</taxon>
        <taxon>Chondrichthyes</taxon>
        <taxon>Elasmobranchii</taxon>
        <taxon>Galeomorphii</taxon>
        <taxon>Galeoidea</taxon>
        <taxon>Carcharhiniformes</taxon>
        <taxon>Scyliorhinidae</taxon>
        <taxon>Scyliorhinus</taxon>
    </lineage>
</organism>
<dbReference type="AlphaFoldDB" id="A0A401Q739"/>
<reference evidence="1 2" key="1">
    <citation type="journal article" date="2018" name="Nat. Ecol. Evol.">
        <title>Shark genomes provide insights into elasmobranch evolution and the origin of vertebrates.</title>
        <authorList>
            <person name="Hara Y"/>
            <person name="Yamaguchi K"/>
            <person name="Onimaru K"/>
            <person name="Kadota M"/>
            <person name="Koyanagi M"/>
            <person name="Keeley SD"/>
            <person name="Tatsumi K"/>
            <person name="Tanaka K"/>
            <person name="Motone F"/>
            <person name="Kageyama Y"/>
            <person name="Nozu R"/>
            <person name="Adachi N"/>
            <person name="Nishimura O"/>
            <person name="Nakagawa R"/>
            <person name="Tanegashima C"/>
            <person name="Kiyatake I"/>
            <person name="Matsumoto R"/>
            <person name="Murakumo K"/>
            <person name="Nishida K"/>
            <person name="Terakita A"/>
            <person name="Kuratani S"/>
            <person name="Sato K"/>
            <person name="Hyodo S Kuraku.S."/>
        </authorList>
    </citation>
    <scope>NUCLEOTIDE SEQUENCE [LARGE SCALE GENOMIC DNA]</scope>
</reference>
<protein>
    <submittedName>
        <fullName evidence="1">Uncharacterized protein</fullName>
    </submittedName>
</protein>